<dbReference type="EMBL" id="CBSW010000308">
    <property type="protein sequence ID" value="CDG99461.1"/>
    <property type="molecule type" value="Genomic_DNA"/>
</dbReference>
<reference evidence="1" key="1">
    <citation type="submission" date="2013-07" db="EMBL/GenBank/DDBJ databases">
        <title>Sub-species coevolution in mutualistic symbiosis.</title>
        <authorList>
            <person name="Murfin K."/>
            <person name="Klassen J."/>
            <person name="Lee M."/>
            <person name="Forst S."/>
            <person name="Stock P."/>
            <person name="Goodrich-Blair H."/>
        </authorList>
    </citation>
    <scope>NUCLEOTIDE SEQUENCE [LARGE SCALE GENOMIC DNA]</scope>
    <source>
        <strain evidence="1">Puntauvense</strain>
    </source>
</reference>
<proteinExistence type="predicted"/>
<dbReference type="HOGENOM" id="CLU_3334994_0_0_6"/>
<organism evidence="1">
    <name type="scientific">Xenorhabdus bovienii str. puntauvense</name>
    <dbReference type="NCBI Taxonomy" id="1398201"/>
    <lineage>
        <taxon>Bacteria</taxon>
        <taxon>Pseudomonadati</taxon>
        <taxon>Pseudomonadota</taxon>
        <taxon>Gammaproteobacteria</taxon>
        <taxon>Enterobacterales</taxon>
        <taxon>Morganellaceae</taxon>
        <taxon>Xenorhabdus</taxon>
    </lineage>
</organism>
<gene>
    <name evidence="1" type="ORF">XBP1_990001</name>
</gene>
<accession>A0A077NBH5</accession>
<sequence length="38" mass="4725">MKFITNIFRNKIVTLFNYINPNFLIYNQEYESKLLFFS</sequence>
<dbReference type="Proteomes" id="UP000028511">
    <property type="component" value="Unassembled WGS sequence"/>
</dbReference>
<protein>
    <submittedName>
        <fullName evidence="1">Uncharacterized protein</fullName>
    </submittedName>
</protein>
<name>A0A077NBH5_XENBV</name>
<evidence type="ECO:0000313" key="1">
    <source>
        <dbReference type="EMBL" id="CDG99461.1"/>
    </source>
</evidence>
<comment type="caution">
    <text evidence="1">The sequence shown here is derived from an EMBL/GenBank/DDBJ whole genome shotgun (WGS) entry which is preliminary data.</text>
</comment>
<dbReference type="AlphaFoldDB" id="A0A077NBH5"/>